<feature type="transmembrane region" description="Helical" evidence="5">
    <location>
        <begin position="7"/>
        <end position="25"/>
    </location>
</feature>
<comment type="subcellular location">
    <subcellularLocation>
        <location evidence="1">Membrane</location>
        <topology evidence="1">Multi-pass membrane protein</topology>
    </subcellularLocation>
</comment>
<sequence>MNWIDYAILAVIGISVLISLMRGFVREVLSIIVWIGAVWLAVRYANVLSPFLSGFIDSPSIRIGAAFVGIFVITLLIGAALNHLAVALVGKTGLTGTDRVAGIFFGAARGLLLVAFVVMLLALTEVPRESWWQESVMISHIQPWVCRIGVEEWLADLKVYTPLVQESVSADGTPAPAYWGEFCGSMSD</sequence>
<keyword evidence="3 5" id="KW-1133">Transmembrane helix</keyword>
<dbReference type="GO" id="GO:0016020">
    <property type="term" value="C:membrane"/>
    <property type="evidence" value="ECO:0007669"/>
    <property type="project" value="UniProtKB-SubCell"/>
</dbReference>
<feature type="transmembrane region" description="Helical" evidence="5">
    <location>
        <begin position="64"/>
        <end position="89"/>
    </location>
</feature>
<dbReference type="OrthoDB" id="9810601at2"/>
<evidence type="ECO:0000256" key="3">
    <source>
        <dbReference type="ARBA" id="ARBA00022989"/>
    </source>
</evidence>
<dbReference type="InterPro" id="IPR052719">
    <property type="entry name" value="CvpA-like"/>
</dbReference>
<accession>A0A3E0X3E3</accession>
<evidence type="ECO:0000313" key="7">
    <source>
        <dbReference type="Proteomes" id="UP000256763"/>
    </source>
</evidence>
<protein>
    <submittedName>
        <fullName evidence="6">Colicin V production protein</fullName>
    </submittedName>
</protein>
<dbReference type="Proteomes" id="UP000256763">
    <property type="component" value="Unassembled WGS sequence"/>
</dbReference>
<dbReference type="AlphaFoldDB" id="A0A3E0X3E3"/>
<organism evidence="6 7">
    <name type="scientific">Alkalilimnicola ehrlichii</name>
    <dbReference type="NCBI Taxonomy" id="351052"/>
    <lineage>
        <taxon>Bacteria</taxon>
        <taxon>Pseudomonadati</taxon>
        <taxon>Pseudomonadota</taxon>
        <taxon>Gammaproteobacteria</taxon>
        <taxon>Chromatiales</taxon>
        <taxon>Ectothiorhodospiraceae</taxon>
        <taxon>Alkalilimnicola</taxon>
    </lineage>
</organism>
<gene>
    <name evidence="6" type="ORF">CAL65_02735</name>
</gene>
<evidence type="ECO:0000256" key="2">
    <source>
        <dbReference type="ARBA" id="ARBA00022692"/>
    </source>
</evidence>
<dbReference type="InterPro" id="IPR003825">
    <property type="entry name" value="Colicin-V_CvpA"/>
</dbReference>
<dbReference type="RefSeq" id="WP_116300859.1">
    <property type="nucleotide sequence ID" value="NZ_NFZV01000002.1"/>
</dbReference>
<reference evidence="7" key="1">
    <citation type="submission" date="2017-05" db="EMBL/GenBank/DDBJ databases">
        <authorList>
            <person name="Sharma S."/>
            <person name="Sidhu C."/>
            <person name="Pinnaka A.K."/>
        </authorList>
    </citation>
    <scope>NUCLEOTIDE SEQUENCE [LARGE SCALE GENOMIC DNA]</scope>
    <source>
        <strain evidence="7">AK93</strain>
    </source>
</reference>
<evidence type="ECO:0000256" key="1">
    <source>
        <dbReference type="ARBA" id="ARBA00004141"/>
    </source>
</evidence>
<proteinExistence type="predicted"/>
<dbReference type="PANTHER" id="PTHR36926:SF1">
    <property type="entry name" value="COLICIN V PRODUCTION PROTEIN"/>
    <property type="match status" value="1"/>
</dbReference>
<keyword evidence="2 5" id="KW-0812">Transmembrane</keyword>
<keyword evidence="7" id="KW-1185">Reference proteome</keyword>
<dbReference type="EMBL" id="NFZW01000002">
    <property type="protein sequence ID" value="RFA38837.1"/>
    <property type="molecule type" value="Genomic_DNA"/>
</dbReference>
<dbReference type="GO" id="GO:0009403">
    <property type="term" value="P:toxin biosynthetic process"/>
    <property type="evidence" value="ECO:0007669"/>
    <property type="project" value="InterPro"/>
</dbReference>
<dbReference type="Pfam" id="PF02674">
    <property type="entry name" value="Colicin_V"/>
    <property type="match status" value="1"/>
</dbReference>
<keyword evidence="4 5" id="KW-0472">Membrane</keyword>
<name>A0A3E0X3E3_9GAMM</name>
<feature type="transmembrane region" description="Helical" evidence="5">
    <location>
        <begin position="101"/>
        <end position="123"/>
    </location>
</feature>
<evidence type="ECO:0000256" key="4">
    <source>
        <dbReference type="ARBA" id="ARBA00023136"/>
    </source>
</evidence>
<evidence type="ECO:0000313" key="6">
    <source>
        <dbReference type="EMBL" id="RFA38837.1"/>
    </source>
</evidence>
<feature type="transmembrane region" description="Helical" evidence="5">
    <location>
        <begin position="31"/>
        <end position="52"/>
    </location>
</feature>
<dbReference type="PANTHER" id="PTHR36926">
    <property type="entry name" value="COLICIN V PRODUCTION PROTEIN"/>
    <property type="match status" value="1"/>
</dbReference>
<comment type="caution">
    <text evidence="6">The sequence shown here is derived from an EMBL/GenBank/DDBJ whole genome shotgun (WGS) entry which is preliminary data.</text>
</comment>
<evidence type="ECO:0000256" key="5">
    <source>
        <dbReference type="SAM" id="Phobius"/>
    </source>
</evidence>